<feature type="non-terminal residue" evidence="1">
    <location>
        <position position="1"/>
    </location>
</feature>
<organism evidence="1">
    <name type="scientific">marine metagenome</name>
    <dbReference type="NCBI Taxonomy" id="408172"/>
    <lineage>
        <taxon>unclassified sequences</taxon>
        <taxon>metagenomes</taxon>
        <taxon>ecological metagenomes</taxon>
    </lineage>
</organism>
<evidence type="ECO:0008006" key="2">
    <source>
        <dbReference type="Google" id="ProtNLM"/>
    </source>
</evidence>
<dbReference type="AlphaFoldDB" id="A0A382I6Q3"/>
<sequence>DTVLLDLNGRAAFAYGESGNKQGEAIMNKRAWELTTDVNFEAGQAFKGFLLGKIESAYEKKIDLRYNMGAGGKYERAFQGMETEWSFALLAEKTIPLEEALFLIERKMVGKWSAGFAFTKVLRDGRMTIESDISVEPELKNFSSLTLSSRQSVSLQLSQSIAIQFSFVDSYDSEAQARGARSNNDGQVFFSLVSTFR</sequence>
<evidence type="ECO:0000313" key="1">
    <source>
        <dbReference type="EMBL" id="SVB94907.1"/>
    </source>
</evidence>
<proteinExistence type="predicted"/>
<protein>
    <recommendedName>
        <fullName evidence="2">DUF481 domain-containing protein</fullName>
    </recommendedName>
</protein>
<gene>
    <name evidence="1" type="ORF">METZ01_LOCUS247761</name>
</gene>
<dbReference type="InterPro" id="IPR007433">
    <property type="entry name" value="DUF481"/>
</dbReference>
<accession>A0A382I6Q3</accession>
<dbReference type="Pfam" id="PF04338">
    <property type="entry name" value="DUF481"/>
    <property type="match status" value="1"/>
</dbReference>
<name>A0A382I6Q3_9ZZZZ</name>
<reference evidence="1" key="1">
    <citation type="submission" date="2018-05" db="EMBL/GenBank/DDBJ databases">
        <authorList>
            <person name="Lanie J.A."/>
            <person name="Ng W.-L."/>
            <person name="Kazmierczak K.M."/>
            <person name="Andrzejewski T.M."/>
            <person name="Davidsen T.M."/>
            <person name="Wayne K.J."/>
            <person name="Tettelin H."/>
            <person name="Glass J.I."/>
            <person name="Rusch D."/>
            <person name="Podicherti R."/>
            <person name="Tsui H.-C.T."/>
            <person name="Winkler M.E."/>
        </authorList>
    </citation>
    <scope>NUCLEOTIDE SEQUENCE</scope>
</reference>
<dbReference type="EMBL" id="UINC01065345">
    <property type="protein sequence ID" value="SVB94907.1"/>
    <property type="molecule type" value="Genomic_DNA"/>
</dbReference>